<dbReference type="PANTHER" id="PTHR10890">
    <property type="entry name" value="CYSTEINYL-TRNA SYNTHETASE"/>
    <property type="match status" value="1"/>
</dbReference>
<dbReference type="NCBIfam" id="TIGR00435">
    <property type="entry name" value="cysS"/>
    <property type="match status" value="1"/>
</dbReference>
<feature type="binding site" evidence="13">
    <location>
        <position position="238"/>
    </location>
    <ligand>
        <name>Zn(2+)</name>
        <dbReference type="ChEBI" id="CHEBI:29105"/>
    </ligand>
</feature>
<keyword evidence="10 13" id="KW-0648">Protein biosynthesis</keyword>
<dbReference type="InterPro" id="IPR032678">
    <property type="entry name" value="tRNA-synt_1_cat_dom"/>
</dbReference>
<evidence type="ECO:0000256" key="7">
    <source>
        <dbReference type="ARBA" id="ARBA00022741"/>
    </source>
</evidence>
<organism evidence="15 16">
    <name type="scientific">Trichococcus flocculiformis</name>
    <dbReference type="NCBI Taxonomy" id="82803"/>
    <lineage>
        <taxon>Bacteria</taxon>
        <taxon>Bacillati</taxon>
        <taxon>Bacillota</taxon>
        <taxon>Bacilli</taxon>
        <taxon>Lactobacillales</taxon>
        <taxon>Carnobacteriaceae</taxon>
        <taxon>Trichococcus</taxon>
    </lineage>
</organism>
<dbReference type="GO" id="GO:0006423">
    <property type="term" value="P:cysteinyl-tRNA aminoacylation"/>
    <property type="evidence" value="ECO:0007669"/>
    <property type="project" value="UniProtKB-UniRule"/>
</dbReference>
<dbReference type="PRINTS" id="PR00983">
    <property type="entry name" value="TRNASYNTHCYS"/>
</dbReference>
<comment type="caution">
    <text evidence="15">The sequence shown here is derived from an EMBL/GenBank/DDBJ whole genome shotgun (WGS) entry which is preliminary data.</text>
</comment>
<keyword evidence="9 13" id="KW-0067">ATP-binding</keyword>
<dbReference type="RefSeq" id="WP_276641491.1">
    <property type="nucleotide sequence ID" value="NZ_JAAZCD010000028.1"/>
</dbReference>
<dbReference type="HAMAP" id="MF_00041">
    <property type="entry name" value="Cys_tRNA_synth"/>
    <property type="match status" value="1"/>
</dbReference>
<dbReference type="GO" id="GO:0008270">
    <property type="term" value="F:zinc ion binding"/>
    <property type="evidence" value="ECO:0007669"/>
    <property type="project" value="UniProtKB-UniRule"/>
</dbReference>
<keyword evidence="11 13" id="KW-0030">Aminoacyl-tRNA synthetase</keyword>
<keyword evidence="4 13" id="KW-0963">Cytoplasm</keyword>
<comment type="catalytic activity">
    <reaction evidence="12 13">
        <text>tRNA(Cys) + L-cysteine + ATP = L-cysteinyl-tRNA(Cys) + AMP + diphosphate</text>
        <dbReference type="Rhea" id="RHEA:17773"/>
        <dbReference type="Rhea" id="RHEA-COMP:9661"/>
        <dbReference type="Rhea" id="RHEA-COMP:9679"/>
        <dbReference type="ChEBI" id="CHEBI:30616"/>
        <dbReference type="ChEBI" id="CHEBI:33019"/>
        <dbReference type="ChEBI" id="CHEBI:35235"/>
        <dbReference type="ChEBI" id="CHEBI:78442"/>
        <dbReference type="ChEBI" id="CHEBI:78517"/>
        <dbReference type="ChEBI" id="CHEBI:456215"/>
        <dbReference type="EC" id="6.1.1.16"/>
    </reaction>
</comment>
<dbReference type="EMBL" id="JAAZCD010000028">
    <property type="protein sequence ID" value="NLD30869.1"/>
    <property type="molecule type" value="Genomic_DNA"/>
</dbReference>
<evidence type="ECO:0000256" key="9">
    <source>
        <dbReference type="ARBA" id="ARBA00022840"/>
    </source>
</evidence>
<evidence type="ECO:0000256" key="13">
    <source>
        <dbReference type="HAMAP-Rule" id="MF_00041"/>
    </source>
</evidence>
<feature type="binding site" evidence="13">
    <location>
        <position position="209"/>
    </location>
    <ligand>
        <name>Zn(2+)</name>
        <dbReference type="ChEBI" id="CHEBI:29105"/>
    </ligand>
</feature>
<dbReference type="SMART" id="SM00840">
    <property type="entry name" value="DALR_2"/>
    <property type="match status" value="1"/>
</dbReference>
<keyword evidence="6 13" id="KW-0479">Metal-binding</keyword>
<dbReference type="Proteomes" id="UP000589373">
    <property type="component" value="Unassembled WGS sequence"/>
</dbReference>
<evidence type="ECO:0000256" key="8">
    <source>
        <dbReference type="ARBA" id="ARBA00022833"/>
    </source>
</evidence>
<feature type="short sequence motif" description="'HIGH' region" evidence="13">
    <location>
        <begin position="29"/>
        <end position="39"/>
    </location>
</feature>
<evidence type="ECO:0000256" key="3">
    <source>
        <dbReference type="ARBA" id="ARBA00011245"/>
    </source>
</evidence>
<dbReference type="Gene3D" id="1.20.120.1910">
    <property type="entry name" value="Cysteine-tRNA ligase, C-terminal anti-codon recognition domain"/>
    <property type="match status" value="1"/>
</dbReference>
<dbReference type="InterPro" id="IPR015273">
    <property type="entry name" value="Cys-tRNA-synt_Ia_DALR"/>
</dbReference>
<dbReference type="SUPFAM" id="SSF52374">
    <property type="entry name" value="Nucleotidylyl transferase"/>
    <property type="match status" value="1"/>
</dbReference>
<dbReference type="Pfam" id="PF09190">
    <property type="entry name" value="DALR_2"/>
    <property type="match status" value="1"/>
</dbReference>
<evidence type="ECO:0000259" key="14">
    <source>
        <dbReference type="SMART" id="SM00840"/>
    </source>
</evidence>
<comment type="subunit">
    <text evidence="3 13">Monomer.</text>
</comment>
<dbReference type="GO" id="GO:0005829">
    <property type="term" value="C:cytosol"/>
    <property type="evidence" value="ECO:0007669"/>
    <property type="project" value="TreeGrafter"/>
</dbReference>
<evidence type="ECO:0000256" key="12">
    <source>
        <dbReference type="ARBA" id="ARBA00047398"/>
    </source>
</evidence>
<evidence type="ECO:0000256" key="5">
    <source>
        <dbReference type="ARBA" id="ARBA00022598"/>
    </source>
</evidence>
<gene>
    <name evidence="13" type="primary">cysS</name>
    <name evidence="15" type="ORF">GX662_01215</name>
</gene>
<dbReference type="GO" id="GO:0004817">
    <property type="term" value="F:cysteine-tRNA ligase activity"/>
    <property type="evidence" value="ECO:0007669"/>
    <property type="project" value="UniProtKB-UniRule"/>
</dbReference>
<keyword evidence="8 13" id="KW-0862">Zinc</keyword>
<dbReference type="FunFam" id="3.40.50.620:FF:000009">
    <property type="entry name" value="Cysteine--tRNA ligase"/>
    <property type="match status" value="1"/>
</dbReference>
<evidence type="ECO:0000313" key="16">
    <source>
        <dbReference type="Proteomes" id="UP000589373"/>
    </source>
</evidence>
<dbReference type="InterPro" id="IPR009080">
    <property type="entry name" value="tRNAsynth_Ia_anticodon-bd"/>
</dbReference>
<dbReference type="PANTHER" id="PTHR10890:SF3">
    <property type="entry name" value="CYSTEINE--TRNA LIGASE, CYTOPLASMIC"/>
    <property type="match status" value="1"/>
</dbReference>
<evidence type="ECO:0000256" key="4">
    <source>
        <dbReference type="ARBA" id="ARBA00022490"/>
    </source>
</evidence>
<comment type="similarity">
    <text evidence="2 13">Belongs to the class-I aminoacyl-tRNA synthetase family.</text>
</comment>
<dbReference type="GO" id="GO:0005524">
    <property type="term" value="F:ATP binding"/>
    <property type="evidence" value="ECO:0007669"/>
    <property type="project" value="UniProtKB-UniRule"/>
</dbReference>
<protein>
    <recommendedName>
        <fullName evidence="13">Cysteine--tRNA ligase</fullName>
        <ecNumber evidence="13">6.1.1.16</ecNumber>
    </recommendedName>
    <alternativeName>
        <fullName evidence="13">Cysteinyl-tRNA synthetase</fullName>
        <shortName evidence="13">CysRS</shortName>
    </alternativeName>
</protein>
<feature type="short sequence motif" description="'KMSKS' region" evidence="13">
    <location>
        <begin position="266"/>
        <end position="270"/>
    </location>
</feature>
<evidence type="ECO:0000256" key="11">
    <source>
        <dbReference type="ARBA" id="ARBA00023146"/>
    </source>
</evidence>
<dbReference type="InterPro" id="IPR024909">
    <property type="entry name" value="Cys-tRNA/MSH_ligase"/>
</dbReference>
<comment type="subcellular location">
    <subcellularLocation>
        <location evidence="1 13">Cytoplasm</location>
    </subcellularLocation>
</comment>
<feature type="binding site" evidence="13">
    <location>
        <position position="27"/>
    </location>
    <ligand>
        <name>Zn(2+)</name>
        <dbReference type="ChEBI" id="CHEBI:29105"/>
    </ligand>
</feature>
<reference evidence="15 16" key="1">
    <citation type="journal article" date="2020" name="Biotechnol. Biofuels">
        <title>New insights from the biogas microbiome by comprehensive genome-resolved metagenomics of nearly 1600 species originating from multiple anaerobic digesters.</title>
        <authorList>
            <person name="Campanaro S."/>
            <person name="Treu L."/>
            <person name="Rodriguez-R L.M."/>
            <person name="Kovalovszki A."/>
            <person name="Ziels R.M."/>
            <person name="Maus I."/>
            <person name="Zhu X."/>
            <person name="Kougias P.G."/>
            <person name="Basile A."/>
            <person name="Luo G."/>
            <person name="Schluter A."/>
            <person name="Konstantinidis K.T."/>
            <person name="Angelidaki I."/>
        </authorList>
    </citation>
    <scope>NUCLEOTIDE SEQUENCE [LARGE SCALE GENOMIC DNA]</scope>
    <source>
        <strain evidence="15">AS07pgkLD_105</strain>
    </source>
</reference>
<comment type="cofactor">
    <cofactor evidence="13">
        <name>Zn(2+)</name>
        <dbReference type="ChEBI" id="CHEBI:29105"/>
    </cofactor>
    <text evidence="13">Binds 1 zinc ion per subunit.</text>
</comment>
<feature type="binding site" evidence="13">
    <location>
        <position position="269"/>
    </location>
    <ligand>
        <name>ATP</name>
        <dbReference type="ChEBI" id="CHEBI:30616"/>
    </ligand>
</feature>
<dbReference type="SUPFAM" id="SSF47323">
    <property type="entry name" value="Anticodon-binding domain of a subclass of class I aminoacyl-tRNA synthetases"/>
    <property type="match status" value="1"/>
</dbReference>
<name>A0A847D223_9LACT</name>
<dbReference type="CDD" id="cd00672">
    <property type="entry name" value="CysRS_core"/>
    <property type="match status" value="1"/>
</dbReference>
<dbReference type="InterPro" id="IPR015803">
    <property type="entry name" value="Cys-tRNA-ligase"/>
</dbReference>
<evidence type="ECO:0000313" key="15">
    <source>
        <dbReference type="EMBL" id="NLD30869.1"/>
    </source>
</evidence>
<feature type="binding site" evidence="13">
    <location>
        <position position="234"/>
    </location>
    <ligand>
        <name>Zn(2+)</name>
        <dbReference type="ChEBI" id="CHEBI:29105"/>
    </ligand>
</feature>
<evidence type="ECO:0000256" key="2">
    <source>
        <dbReference type="ARBA" id="ARBA00005594"/>
    </source>
</evidence>
<dbReference type="Gene3D" id="3.40.50.620">
    <property type="entry name" value="HUPs"/>
    <property type="match status" value="1"/>
</dbReference>
<dbReference type="EC" id="6.1.1.16" evidence="13"/>
<keyword evidence="7 13" id="KW-0547">Nucleotide-binding</keyword>
<sequence length="471" mass="53208">MQIFNTMSRKKETFVPLIPGRVSIYSCGPTVYNYFHLGNARPFITFDTLRRYFEYQGYQVDFVQNFTDIDDKMINKANAEGTTVKELADQFIKEYYVDAKGLNIKEATHHPRATESMVEIVRLIETLVEKGYAYTADDGVYYSVRKFPDYCGLSHFDIDELVQNSRKDVLVDSGKQDPVDFALWKFRKEIEPFWPSPWGEGRPGWHIECSAMSKKYLGESIDIHSGGQDLIFPHHENEIAQSEAASGKQFVRYWMHNGFINVNGEKMSKSEGNFFLVRDVANKFGYMPIRLFMLSSHYRTPINYTPDLLNAAASGFARIQTAMKTLNFVLASPLEPSNAEAAAAQKASLEEACRLAVEHFEAAMDDDLNTADALGSIFELVRIANTESAAPLSQEGLVLAKDTLERLCEVMGFSFVEEGAIPQEVLDLAEARQVAKKERNFALADSLRAEIQQRGYRITDTPQGPHIEAEA</sequence>
<accession>A0A847D223</accession>
<feature type="domain" description="Cysteinyl-tRNA synthetase class Ia DALR" evidence="14">
    <location>
        <begin position="359"/>
        <end position="421"/>
    </location>
</feature>
<evidence type="ECO:0000256" key="6">
    <source>
        <dbReference type="ARBA" id="ARBA00022723"/>
    </source>
</evidence>
<proteinExistence type="inferred from homology"/>
<evidence type="ECO:0000256" key="10">
    <source>
        <dbReference type="ARBA" id="ARBA00022917"/>
    </source>
</evidence>
<dbReference type="Pfam" id="PF01406">
    <property type="entry name" value="tRNA-synt_1e"/>
    <property type="match status" value="1"/>
</dbReference>
<dbReference type="AlphaFoldDB" id="A0A847D223"/>
<evidence type="ECO:0000256" key="1">
    <source>
        <dbReference type="ARBA" id="ARBA00004496"/>
    </source>
</evidence>
<dbReference type="InterPro" id="IPR014729">
    <property type="entry name" value="Rossmann-like_a/b/a_fold"/>
</dbReference>
<keyword evidence="5 13" id="KW-0436">Ligase</keyword>